<dbReference type="AlphaFoldDB" id="A0A7R9M2Z6"/>
<sequence length="124" mass="13192">HFSKGAMDAYKQGVKLGEGLGAQVIEKGLHSLCDGKSKVTGQVLKFAKCDDAHADEEYCKFLATGKTGADMLCHMAKDKAQHWYGIAAGCIKEPAAKQQDCLSVMVQEMKDTGDMVVAAGHAMG</sequence>
<protein>
    <submittedName>
        <fullName evidence="1">Uncharacterized protein</fullName>
    </submittedName>
</protein>
<dbReference type="EMBL" id="OC920445">
    <property type="protein sequence ID" value="CAD7652498.1"/>
    <property type="molecule type" value="Genomic_DNA"/>
</dbReference>
<dbReference type="OrthoDB" id="10411213at2759"/>
<feature type="non-terminal residue" evidence="1">
    <location>
        <position position="1"/>
    </location>
</feature>
<reference evidence="1" key="1">
    <citation type="submission" date="2020-11" db="EMBL/GenBank/DDBJ databases">
        <authorList>
            <person name="Tran Van P."/>
        </authorList>
    </citation>
    <scope>NUCLEOTIDE SEQUENCE</scope>
</reference>
<name>A0A7R9M2Z6_9ACAR</name>
<evidence type="ECO:0000313" key="2">
    <source>
        <dbReference type="Proteomes" id="UP000728032"/>
    </source>
</evidence>
<accession>A0A7R9M2Z6</accession>
<gene>
    <name evidence="1" type="ORF">ONB1V03_LOCUS9159</name>
</gene>
<evidence type="ECO:0000313" key="1">
    <source>
        <dbReference type="EMBL" id="CAD7652498.1"/>
    </source>
</evidence>
<keyword evidence="2" id="KW-1185">Reference proteome</keyword>
<dbReference type="EMBL" id="CAJPVJ010005620">
    <property type="protein sequence ID" value="CAG2169685.1"/>
    <property type="molecule type" value="Genomic_DNA"/>
</dbReference>
<organism evidence="1">
    <name type="scientific">Oppiella nova</name>
    <dbReference type="NCBI Taxonomy" id="334625"/>
    <lineage>
        <taxon>Eukaryota</taxon>
        <taxon>Metazoa</taxon>
        <taxon>Ecdysozoa</taxon>
        <taxon>Arthropoda</taxon>
        <taxon>Chelicerata</taxon>
        <taxon>Arachnida</taxon>
        <taxon>Acari</taxon>
        <taxon>Acariformes</taxon>
        <taxon>Sarcoptiformes</taxon>
        <taxon>Oribatida</taxon>
        <taxon>Brachypylina</taxon>
        <taxon>Oppioidea</taxon>
        <taxon>Oppiidae</taxon>
        <taxon>Oppiella</taxon>
    </lineage>
</organism>
<dbReference type="Proteomes" id="UP000728032">
    <property type="component" value="Unassembled WGS sequence"/>
</dbReference>
<proteinExistence type="predicted"/>